<dbReference type="PROSITE" id="PS50192">
    <property type="entry name" value="T_SNARE"/>
    <property type="match status" value="1"/>
</dbReference>
<feature type="coiled-coil region" evidence="3">
    <location>
        <begin position="101"/>
        <end position="128"/>
    </location>
</feature>
<keyword evidence="4" id="KW-1133">Transmembrane helix</keyword>
<keyword evidence="4" id="KW-0812">Transmembrane</keyword>
<dbReference type="SMART" id="SM00397">
    <property type="entry name" value="t_SNARE"/>
    <property type="match status" value="1"/>
</dbReference>
<dbReference type="GO" id="GO:0012505">
    <property type="term" value="C:endomembrane system"/>
    <property type="evidence" value="ECO:0007669"/>
    <property type="project" value="TreeGrafter"/>
</dbReference>
<dbReference type="Gene3D" id="1.20.5.110">
    <property type="match status" value="1"/>
</dbReference>
<gene>
    <name evidence="6" type="ORF">PV328_008105</name>
</gene>
<keyword evidence="7" id="KW-1185">Reference proteome</keyword>
<comment type="similarity">
    <text evidence="2">Belongs to the syntaxin family.</text>
</comment>
<organism evidence="6 7">
    <name type="scientific">Microctonus aethiopoides</name>
    <dbReference type="NCBI Taxonomy" id="144406"/>
    <lineage>
        <taxon>Eukaryota</taxon>
        <taxon>Metazoa</taxon>
        <taxon>Ecdysozoa</taxon>
        <taxon>Arthropoda</taxon>
        <taxon>Hexapoda</taxon>
        <taxon>Insecta</taxon>
        <taxon>Pterygota</taxon>
        <taxon>Neoptera</taxon>
        <taxon>Endopterygota</taxon>
        <taxon>Hymenoptera</taxon>
        <taxon>Apocrita</taxon>
        <taxon>Ichneumonoidea</taxon>
        <taxon>Braconidae</taxon>
        <taxon>Euphorinae</taxon>
        <taxon>Microctonus</taxon>
    </lineage>
</organism>
<evidence type="ECO:0000259" key="5">
    <source>
        <dbReference type="PROSITE" id="PS50192"/>
    </source>
</evidence>
<dbReference type="InterPro" id="IPR000727">
    <property type="entry name" value="T_SNARE_dom"/>
</dbReference>
<dbReference type="Proteomes" id="UP001168990">
    <property type="component" value="Unassembled WGS sequence"/>
</dbReference>
<protein>
    <recommendedName>
        <fullName evidence="5">t-SNARE coiled-coil homology domain-containing protein</fullName>
    </recommendedName>
</protein>
<dbReference type="InterPro" id="IPR045242">
    <property type="entry name" value="Syntaxin"/>
</dbReference>
<dbReference type="CDD" id="cd15848">
    <property type="entry name" value="SNARE_syntaxin1-like"/>
    <property type="match status" value="1"/>
</dbReference>
<dbReference type="GO" id="GO:0006906">
    <property type="term" value="P:vesicle fusion"/>
    <property type="evidence" value="ECO:0007669"/>
    <property type="project" value="TreeGrafter"/>
</dbReference>
<dbReference type="AlphaFoldDB" id="A0AA39CAQ8"/>
<reference evidence="6" key="2">
    <citation type="submission" date="2023-03" db="EMBL/GenBank/DDBJ databases">
        <authorList>
            <person name="Inwood S.N."/>
            <person name="Skelly J.G."/>
            <person name="Guhlin J."/>
            <person name="Harrop T.W.R."/>
            <person name="Goldson S.G."/>
            <person name="Dearden P.K."/>
        </authorList>
    </citation>
    <scope>NUCLEOTIDE SEQUENCE</scope>
    <source>
        <strain evidence="6">Irish</strain>
        <tissue evidence="6">Whole body</tissue>
    </source>
</reference>
<dbReference type="GO" id="GO:0005484">
    <property type="term" value="F:SNAP receptor activity"/>
    <property type="evidence" value="ECO:0007669"/>
    <property type="project" value="TreeGrafter"/>
</dbReference>
<reference evidence="6" key="1">
    <citation type="journal article" date="2023" name="bioRxiv">
        <title>Scaffold-level genome assemblies of two parasitoid biocontrol wasps reveal the parthenogenesis mechanism and an associated novel virus.</title>
        <authorList>
            <person name="Inwood S."/>
            <person name="Skelly J."/>
            <person name="Guhlin J."/>
            <person name="Harrop T."/>
            <person name="Goldson S."/>
            <person name="Dearden P."/>
        </authorList>
    </citation>
    <scope>NUCLEOTIDE SEQUENCE</scope>
    <source>
        <strain evidence="6">Irish</strain>
        <tissue evidence="6">Whole body</tissue>
    </source>
</reference>
<evidence type="ECO:0000256" key="1">
    <source>
        <dbReference type="ARBA" id="ARBA00004211"/>
    </source>
</evidence>
<evidence type="ECO:0000256" key="2">
    <source>
        <dbReference type="ARBA" id="ARBA00009063"/>
    </source>
</evidence>
<name>A0AA39CAQ8_9HYME</name>
<dbReference type="GO" id="GO:0031201">
    <property type="term" value="C:SNARE complex"/>
    <property type="evidence" value="ECO:0007669"/>
    <property type="project" value="TreeGrafter"/>
</dbReference>
<keyword evidence="3" id="KW-0175">Coiled coil</keyword>
<dbReference type="EMBL" id="JAQQBS010001423">
    <property type="protein sequence ID" value="KAK0160729.1"/>
    <property type="molecule type" value="Genomic_DNA"/>
</dbReference>
<dbReference type="GO" id="GO:0048278">
    <property type="term" value="P:vesicle docking"/>
    <property type="evidence" value="ECO:0007669"/>
    <property type="project" value="TreeGrafter"/>
</dbReference>
<dbReference type="GO" id="GO:0006886">
    <property type="term" value="P:intracellular protein transport"/>
    <property type="evidence" value="ECO:0007669"/>
    <property type="project" value="TreeGrafter"/>
</dbReference>
<dbReference type="SUPFAM" id="SSF47661">
    <property type="entry name" value="t-snare proteins"/>
    <property type="match status" value="1"/>
</dbReference>
<evidence type="ECO:0000313" key="6">
    <source>
        <dbReference type="EMBL" id="KAK0160729.1"/>
    </source>
</evidence>
<dbReference type="PANTHER" id="PTHR19957">
    <property type="entry name" value="SYNTAXIN"/>
    <property type="match status" value="1"/>
</dbReference>
<evidence type="ECO:0000256" key="3">
    <source>
        <dbReference type="SAM" id="Coils"/>
    </source>
</evidence>
<comment type="subcellular location">
    <subcellularLocation>
        <location evidence="1">Membrane</location>
        <topology evidence="1">Single-pass type IV membrane protein</topology>
    </subcellularLocation>
</comment>
<evidence type="ECO:0000313" key="7">
    <source>
        <dbReference type="Proteomes" id="UP001168990"/>
    </source>
</evidence>
<evidence type="ECO:0000256" key="4">
    <source>
        <dbReference type="SAM" id="Phobius"/>
    </source>
</evidence>
<dbReference type="InterPro" id="IPR010989">
    <property type="entry name" value="SNARE"/>
</dbReference>
<sequence length="150" mass="17493">MKYHEKCSSLLHQHRILLRKETASQIFESSDNEDDEKVNLFVDNILEESRAAKFQLSEIQSRHDELLKLEKSLVEIKDLFFEIAFAVEKQGEQLNCVEYFAGRATDDVEDGRNELVEAENKRTKSRKRKIKLFIILGIIVLLLILIAIFL</sequence>
<comment type="caution">
    <text evidence="6">The sequence shown here is derived from an EMBL/GenBank/DDBJ whole genome shotgun (WGS) entry which is preliminary data.</text>
</comment>
<proteinExistence type="inferred from homology"/>
<feature type="domain" description="T-SNARE coiled-coil homology" evidence="5">
    <location>
        <begin position="56"/>
        <end position="118"/>
    </location>
</feature>
<dbReference type="GO" id="GO:0000149">
    <property type="term" value="F:SNARE binding"/>
    <property type="evidence" value="ECO:0007669"/>
    <property type="project" value="TreeGrafter"/>
</dbReference>
<dbReference type="Pfam" id="PF05739">
    <property type="entry name" value="SNARE"/>
    <property type="match status" value="1"/>
</dbReference>
<keyword evidence="4" id="KW-0472">Membrane</keyword>
<accession>A0AA39CAQ8</accession>
<feature type="transmembrane region" description="Helical" evidence="4">
    <location>
        <begin position="130"/>
        <end position="149"/>
    </location>
</feature>
<dbReference type="PANTHER" id="PTHR19957:SF307">
    <property type="entry name" value="PROTEIN SSO1-RELATED"/>
    <property type="match status" value="1"/>
</dbReference>
<dbReference type="GO" id="GO:0006887">
    <property type="term" value="P:exocytosis"/>
    <property type="evidence" value="ECO:0007669"/>
    <property type="project" value="TreeGrafter"/>
</dbReference>
<dbReference type="GO" id="GO:0005886">
    <property type="term" value="C:plasma membrane"/>
    <property type="evidence" value="ECO:0007669"/>
    <property type="project" value="TreeGrafter"/>
</dbReference>